<dbReference type="AlphaFoldDB" id="A0A6G1H5I7"/>
<dbReference type="OrthoDB" id="3529036at2759"/>
<dbReference type="EMBL" id="ML977148">
    <property type="protein sequence ID" value="KAF1988486.1"/>
    <property type="molecule type" value="Genomic_DNA"/>
</dbReference>
<accession>A0A6G1H5I7</accession>
<reference evidence="2" key="1">
    <citation type="journal article" date="2020" name="Stud. Mycol.">
        <title>101 Dothideomycetes genomes: a test case for predicting lifestyles and emergence of pathogens.</title>
        <authorList>
            <person name="Haridas S."/>
            <person name="Albert R."/>
            <person name="Binder M."/>
            <person name="Bloem J."/>
            <person name="Labutti K."/>
            <person name="Salamov A."/>
            <person name="Andreopoulos B."/>
            <person name="Baker S."/>
            <person name="Barry K."/>
            <person name="Bills G."/>
            <person name="Bluhm B."/>
            <person name="Cannon C."/>
            <person name="Castanera R."/>
            <person name="Culley D."/>
            <person name="Daum C."/>
            <person name="Ezra D."/>
            <person name="Gonzalez J."/>
            <person name="Henrissat B."/>
            <person name="Kuo A."/>
            <person name="Liang C."/>
            <person name="Lipzen A."/>
            <person name="Lutzoni F."/>
            <person name="Magnuson J."/>
            <person name="Mondo S."/>
            <person name="Nolan M."/>
            <person name="Ohm R."/>
            <person name="Pangilinan J."/>
            <person name="Park H.-J."/>
            <person name="Ramirez L."/>
            <person name="Alfaro M."/>
            <person name="Sun H."/>
            <person name="Tritt A."/>
            <person name="Yoshinaga Y."/>
            <person name="Zwiers L.-H."/>
            <person name="Turgeon B."/>
            <person name="Goodwin S."/>
            <person name="Spatafora J."/>
            <person name="Crous P."/>
            <person name="Grigoriev I."/>
        </authorList>
    </citation>
    <scope>NUCLEOTIDE SEQUENCE</scope>
    <source>
        <strain evidence="2">CBS 113979</strain>
    </source>
</reference>
<feature type="transmembrane region" description="Helical" evidence="1">
    <location>
        <begin position="81"/>
        <end position="105"/>
    </location>
</feature>
<feature type="transmembrane region" description="Helical" evidence="1">
    <location>
        <begin position="126"/>
        <end position="144"/>
    </location>
</feature>
<name>A0A6G1H5I7_9PEZI</name>
<keyword evidence="3" id="KW-1185">Reference proteome</keyword>
<protein>
    <submittedName>
        <fullName evidence="2">Uncharacterized protein</fullName>
    </submittedName>
</protein>
<dbReference type="Proteomes" id="UP000800041">
    <property type="component" value="Unassembled WGS sequence"/>
</dbReference>
<evidence type="ECO:0000256" key="1">
    <source>
        <dbReference type="SAM" id="Phobius"/>
    </source>
</evidence>
<gene>
    <name evidence="2" type="ORF">K402DRAFT_391716</name>
</gene>
<keyword evidence="1" id="KW-1133">Transmembrane helix</keyword>
<feature type="transmembrane region" description="Helical" evidence="1">
    <location>
        <begin position="9"/>
        <end position="33"/>
    </location>
</feature>
<evidence type="ECO:0000313" key="3">
    <source>
        <dbReference type="Proteomes" id="UP000800041"/>
    </source>
</evidence>
<proteinExistence type="predicted"/>
<feature type="transmembrane region" description="Helical" evidence="1">
    <location>
        <begin position="150"/>
        <end position="172"/>
    </location>
</feature>
<organism evidence="2 3">
    <name type="scientific">Aulographum hederae CBS 113979</name>
    <dbReference type="NCBI Taxonomy" id="1176131"/>
    <lineage>
        <taxon>Eukaryota</taxon>
        <taxon>Fungi</taxon>
        <taxon>Dikarya</taxon>
        <taxon>Ascomycota</taxon>
        <taxon>Pezizomycotina</taxon>
        <taxon>Dothideomycetes</taxon>
        <taxon>Pleosporomycetidae</taxon>
        <taxon>Aulographales</taxon>
        <taxon>Aulographaceae</taxon>
    </lineage>
</organism>
<keyword evidence="1" id="KW-0472">Membrane</keyword>
<evidence type="ECO:0000313" key="2">
    <source>
        <dbReference type="EMBL" id="KAF1988486.1"/>
    </source>
</evidence>
<keyword evidence="1" id="KW-0812">Transmembrane</keyword>
<sequence length="207" mass="22864">MQCRSHSTILAMLGVYNVVSIIVAVILASPFFYRITSVTKSSLSECTKCFFRCIFRRPSSPCNEKAEEEETGYKWASISDLVLSVAGSIVISISAPMLAGLAIYLKHDKQVNLWINIQLWATHPRAASLVYAFTGYTGLLLSGTKIPNGFYSAAVAAILAECIVSLLGVGFLSSRSTRRTHPSMRASTLMPEWARRCRICRRCSGRR</sequence>